<evidence type="ECO:0000313" key="2">
    <source>
        <dbReference type="Proteomes" id="UP000663452"/>
    </source>
</evidence>
<dbReference type="RefSeq" id="WP_206100901.1">
    <property type="nucleotide sequence ID" value="NZ_CP070969.1"/>
</dbReference>
<evidence type="ECO:0000313" key="1">
    <source>
        <dbReference type="EMBL" id="QSF43263.1"/>
    </source>
</evidence>
<gene>
    <name evidence="1" type="ORF">JRJ22_18525</name>
</gene>
<dbReference type="Proteomes" id="UP000663452">
    <property type="component" value="Chromosome"/>
</dbReference>
<organism evidence="1 2">
    <name type="scientific">Paenibacillus tianjinensis</name>
    <dbReference type="NCBI Taxonomy" id="2810347"/>
    <lineage>
        <taxon>Bacteria</taxon>
        <taxon>Bacillati</taxon>
        <taxon>Bacillota</taxon>
        <taxon>Bacilli</taxon>
        <taxon>Bacillales</taxon>
        <taxon>Paenibacillaceae</taxon>
        <taxon>Paenibacillus</taxon>
    </lineage>
</organism>
<protein>
    <submittedName>
        <fullName evidence="1">Uncharacterized protein</fullName>
    </submittedName>
</protein>
<dbReference type="EMBL" id="CP070969">
    <property type="protein sequence ID" value="QSF43263.1"/>
    <property type="molecule type" value="Genomic_DNA"/>
</dbReference>
<keyword evidence="2" id="KW-1185">Reference proteome</keyword>
<accession>A0ABX7L7E2</accession>
<name>A0ABX7L7E2_9BACL</name>
<sequence>MHSIWDEVQWEMTEEEIEEGARTAKLRQSVSKMPDMGLSESLIYSAYHNDEAISELTEVHLWYGQFAYEYHCLNHSDIVKMLLMKEMQKLEEERFDLINKYGRKLHLINKYN</sequence>
<proteinExistence type="predicted"/>
<reference evidence="1 2" key="1">
    <citation type="submission" date="2021-02" db="EMBL/GenBank/DDBJ databases">
        <title>Paenibacillus tianjinensis sp. nov.</title>
        <authorList>
            <person name="Liu H."/>
        </authorList>
    </citation>
    <scope>NUCLEOTIDE SEQUENCE [LARGE SCALE GENOMIC DNA]</scope>
    <source>
        <strain evidence="1 2">TB2019</strain>
    </source>
</reference>